<evidence type="ECO:0000256" key="7">
    <source>
        <dbReference type="ARBA" id="ARBA00022989"/>
    </source>
</evidence>
<evidence type="ECO:0000256" key="6">
    <source>
        <dbReference type="ARBA" id="ARBA00022748"/>
    </source>
</evidence>
<comment type="subcellular location">
    <subcellularLocation>
        <location evidence="9">Cell inner membrane</location>
    </subcellularLocation>
    <subcellularLocation>
        <location evidence="2">Membrane</location>
        <topology evidence="2">Multi-pass membrane protein</topology>
    </subcellularLocation>
</comment>
<keyword evidence="9" id="KW-0813">Transport</keyword>
<dbReference type="PANTHER" id="PTHR30071:SF1">
    <property type="entry name" value="CYTOCHROME B_B6 PROTEIN-RELATED"/>
    <property type="match status" value="1"/>
</dbReference>
<evidence type="ECO:0000256" key="1">
    <source>
        <dbReference type="ARBA" id="ARBA00002442"/>
    </source>
</evidence>
<feature type="transmembrane region" description="Helical" evidence="9">
    <location>
        <begin position="123"/>
        <end position="144"/>
    </location>
</feature>
<evidence type="ECO:0000256" key="2">
    <source>
        <dbReference type="ARBA" id="ARBA00004141"/>
    </source>
</evidence>
<sequence>MHRFANPARFLKLARPLTPACILAGLLLAAIGIYGGLFLTPPDYLQGESVRIIYVHVPAAWLGMAGYGFIAAASAVYLVWRHPLADVAARAAAPIGALYTAICLVTGSIWGRPTWGTWWEWDGRLTSMLVLLFLYLGYIALAGAGDDRERAAKTSAILALAGAVNLPIIRYSVVWWNTLHQGSSITLSGSSIDSSILWPLPLTALGFSLLFAAFVLMRMRADLARTRVEARMRRLAEAA</sequence>
<dbReference type="KEGG" id="sphj:BSL82_06735"/>
<feature type="transmembrane region" description="Helical" evidence="9">
    <location>
        <begin position="59"/>
        <end position="80"/>
    </location>
</feature>
<dbReference type="RefSeq" id="WP_072598646.1">
    <property type="nucleotide sequence ID" value="NZ_CP018221.1"/>
</dbReference>
<keyword evidence="7 9" id="KW-1133">Transmembrane helix</keyword>
<evidence type="ECO:0000313" key="12">
    <source>
        <dbReference type="Proteomes" id="UP000182063"/>
    </source>
</evidence>
<dbReference type="Proteomes" id="UP000182063">
    <property type="component" value="Chromosome"/>
</dbReference>
<organism evidence="11 12">
    <name type="scientific">Tardibacter chloracetimidivorans</name>
    <dbReference type="NCBI Taxonomy" id="1921510"/>
    <lineage>
        <taxon>Bacteria</taxon>
        <taxon>Pseudomonadati</taxon>
        <taxon>Pseudomonadota</taxon>
        <taxon>Alphaproteobacteria</taxon>
        <taxon>Sphingomonadales</taxon>
        <taxon>Sphingomonadaceae</taxon>
        <taxon>Tardibacter</taxon>
    </lineage>
</organism>
<dbReference type="STRING" id="1921510.BSL82_06735"/>
<reference evidence="12" key="1">
    <citation type="submission" date="2016-11" db="EMBL/GenBank/DDBJ databases">
        <title>Complete Genome Sequence of alachlor-degrading Sphingomonas sp. strain JJ-A5.</title>
        <authorList>
            <person name="Lee H."/>
            <person name="Ka J.-O."/>
        </authorList>
    </citation>
    <scope>NUCLEOTIDE SEQUENCE [LARGE SCALE GENOMIC DNA]</scope>
    <source>
        <strain evidence="12">JJ-A5</strain>
    </source>
</reference>
<keyword evidence="8 9" id="KW-0472">Membrane</keyword>
<feature type="transmembrane region" description="Helical" evidence="9">
    <location>
        <begin position="92"/>
        <end position="111"/>
    </location>
</feature>
<dbReference type="GO" id="GO:0015232">
    <property type="term" value="F:heme transmembrane transporter activity"/>
    <property type="evidence" value="ECO:0007669"/>
    <property type="project" value="InterPro"/>
</dbReference>
<evidence type="ECO:0000256" key="3">
    <source>
        <dbReference type="ARBA" id="ARBA00005840"/>
    </source>
</evidence>
<dbReference type="PRINTS" id="PR01386">
    <property type="entry name" value="CCMCBIOGNSIS"/>
</dbReference>
<accession>A0A1L3ZZF0</accession>
<dbReference type="EMBL" id="CP018221">
    <property type="protein sequence ID" value="API60995.1"/>
    <property type="molecule type" value="Genomic_DNA"/>
</dbReference>
<dbReference type="OrthoDB" id="9778550at2"/>
<dbReference type="InterPro" id="IPR002541">
    <property type="entry name" value="Cyt_c_assembly"/>
</dbReference>
<keyword evidence="5 9" id="KW-0812">Transmembrane</keyword>
<evidence type="ECO:0000256" key="9">
    <source>
        <dbReference type="RuleBase" id="RU364092"/>
    </source>
</evidence>
<dbReference type="GO" id="GO:0017004">
    <property type="term" value="P:cytochrome complex assembly"/>
    <property type="evidence" value="ECO:0007669"/>
    <property type="project" value="UniProtKB-KW"/>
</dbReference>
<dbReference type="InterPro" id="IPR045062">
    <property type="entry name" value="Cyt_c_biogenesis_CcsA/CcmC"/>
</dbReference>
<evidence type="ECO:0000313" key="11">
    <source>
        <dbReference type="EMBL" id="API60995.1"/>
    </source>
</evidence>
<feature type="transmembrane region" description="Helical" evidence="9">
    <location>
        <begin position="20"/>
        <end position="39"/>
    </location>
</feature>
<dbReference type="NCBIfam" id="TIGR01191">
    <property type="entry name" value="ccmC"/>
    <property type="match status" value="1"/>
</dbReference>
<dbReference type="PANTHER" id="PTHR30071">
    <property type="entry name" value="HEME EXPORTER PROTEIN C"/>
    <property type="match status" value="1"/>
</dbReference>
<keyword evidence="12" id="KW-1185">Reference proteome</keyword>
<evidence type="ECO:0000259" key="10">
    <source>
        <dbReference type="Pfam" id="PF01578"/>
    </source>
</evidence>
<evidence type="ECO:0000256" key="4">
    <source>
        <dbReference type="ARBA" id="ARBA00016463"/>
    </source>
</evidence>
<keyword evidence="9" id="KW-0997">Cell inner membrane</keyword>
<protein>
    <recommendedName>
        <fullName evidence="4 9">Heme exporter protein C</fullName>
    </recommendedName>
    <alternativeName>
        <fullName evidence="9">Cytochrome c-type biogenesis protein</fullName>
    </alternativeName>
</protein>
<evidence type="ECO:0000256" key="5">
    <source>
        <dbReference type="ARBA" id="ARBA00022692"/>
    </source>
</evidence>
<keyword evidence="6 9" id="KW-0201">Cytochrome c-type biogenesis</keyword>
<dbReference type="Pfam" id="PF01578">
    <property type="entry name" value="Cytochrom_C_asm"/>
    <property type="match status" value="1"/>
</dbReference>
<dbReference type="GO" id="GO:0005886">
    <property type="term" value="C:plasma membrane"/>
    <property type="evidence" value="ECO:0007669"/>
    <property type="project" value="UniProtKB-SubCell"/>
</dbReference>
<name>A0A1L3ZZF0_9SPHN</name>
<comment type="function">
    <text evidence="1 9">Required for the export of heme to the periplasm for the biogenesis of c-type cytochromes.</text>
</comment>
<evidence type="ECO:0000256" key="8">
    <source>
        <dbReference type="ARBA" id="ARBA00023136"/>
    </source>
</evidence>
<gene>
    <name evidence="9" type="primary">ccmC</name>
    <name evidence="11" type="ORF">BSL82_06735</name>
</gene>
<dbReference type="InterPro" id="IPR003557">
    <property type="entry name" value="Cyt_c_biogenesis_CcmC"/>
</dbReference>
<dbReference type="AlphaFoldDB" id="A0A1L3ZZF0"/>
<proteinExistence type="inferred from homology"/>
<feature type="domain" description="Cytochrome c assembly protein" evidence="10">
    <location>
        <begin position="23"/>
        <end position="180"/>
    </location>
</feature>
<comment type="similarity">
    <text evidence="3 9">Belongs to the CcmC/CycZ/HelC family.</text>
</comment>
<keyword evidence="9" id="KW-1003">Cell membrane</keyword>
<dbReference type="GO" id="GO:0020037">
    <property type="term" value="F:heme binding"/>
    <property type="evidence" value="ECO:0007669"/>
    <property type="project" value="InterPro"/>
</dbReference>
<feature type="transmembrane region" description="Helical" evidence="9">
    <location>
        <begin position="196"/>
        <end position="217"/>
    </location>
</feature>
<feature type="transmembrane region" description="Helical" evidence="9">
    <location>
        <begin position="156"/>
        <end position="176"/>
    </location>
</feature>